<evidence type="ECO:0000313" key="2">
    <source>
        <dbReference type="Proteomes" id="UP001515500"/>
    </source>
</evidence>
<dbReference type="Proteomes" id="UP001515500">
    <property type="component" value="Chromosome 13"/>
</dbReference>
<organism evidence="2 3">
    <name type="scientific">Dioscorea cayennensis subsp. rotundata</name>
    <name type="common">White Guinea yam</name>
    <name type="synonym">Dioscorea rotundata</name>
    <dbReference type="NCBI Taxonomy" id="55577"/>
    <lineage>
        <taxon>Eukaryota</taxon>
        <taxon>Viridiplantae</taxon>
        <taxon>Streptophyta</taxon>
        <taxon>Embryophyta</taxon>
        <taxon>Tracheophyta</taxon>
        <taxon>Spermatophyta</taxon>
        <taxon>Magnoliopsida</taxon>
        <taxon>Liliopsida</taxon>
        <taxon>Dioscoreales</taxon>
        <taxon>Dioscoreaceae</taxon>
        <taxon>Dioscorea</taxon>
    </lineage>
</organism>
<proteinExistence type="predicted"/>
<dbReference type="GeneID" id="120274897"/>
<dbReference type="SUPFAM" id="SSF56672">
    <property type="entry name" value="DNA/RNA polymerases"/>
    <property type="match status" value="1"/>
</dbReference>
<reference evidence="3" key="1">
    <citation type="submission" date="2025-08" db="UniProtKB">
        <authorList>
            <consortium name="RefSeq"/>
        </authorList>
    </citation>
    <scope>IDENTIFICATION</scope>
</reference>
<dbReference type="Pfam" id="PF07727">
    <property type="entry name" value="RVT_2"/>
    <property type="match status" value="1"/>
</dbReference>
<evidence type="ECO:0000259" key="1">
    <source>
        <dbReference type="Pfam" id="PF07727"/>
    </source>
</evidence>
<keyword evidence="2" id="KW-1185">Reference proteome</keyword>
<dbReference type="InterPro" id="IPR013103">
    <property type="entry name" value="RVT_2"/>
</dbReference>
<evidence type="ECO:0000313" key="3">
    <source>
        <dbReference type="RefSeq" id="XP_039137373.1"/>
    </source>
</evidence>
<dbReference type="PANTHER" id="PTHR11439:SF463">
    <property type="entry name" value="REVERSE TRANSCRIPTASE TY1_COPIA-TYPE DOMAIN-CONTAINING PROTEIN"/>
    <property type="match status" value="1"/>
</dbReference>
<dbReference type="CDD" id="cd09272">
    <property type="entry name" value="RNase_HI_RT_Ty1"/>
    <property type="match status" value="1"/>
</dbReference>
<protein>
    <submittedName>
        <fullName evidence="3">Secreted RxLR effector protein 161-like</fullName>
    </submittedName>
</protein>
<dbReference type="InterPro" id="IPR043502">
    <property type="entry name" value="DNA/RNA_pol_sf"/>
</dbReference>
<sequence>MGFVRSANEPNVYQKCQEDEDTLLLCLHVDDIIYMGSSEEMLREFKDTMLKTFEMTDLGPMRYFLGLEVKQLNGSVFVSQRKYAEDLLSKTGMQHCKPVSTLMNSNEWFHLQDSLGKAEPSKYRKIVGGLLYLTHTRPDLMYAVSVVSRFMQAPSMHHLGAVKRILRYVSGIVSYGIQYMKNEEFKLMGYSDSDWGGCQNDRKSTTRWIFSLGSGAVAWCSKKQSITALSSTEAEYISITSASCEAVCCVVSWKT</sequence>
<feature type="domain" description="Reverse transcriptase Ty1/copia-type" evidence="1">
    <location>
        <begin position="2"/>
        <end position="103"/>
    </location>
</feature>
<gene>
    <name evidence="3" type="primary">LOC120274897</name>
</gene>
<accession>A0AB40CGG9</accession>
<dbReference type="AlphaFoldDB" id="A0AB40CGG9"/>
<name>A0AB40CGG9_DIOCR</name>
<dbReference type="PANTHER" id="PTHR11439">
    <property type="entry name" value="GAG-POL-RELATED RETROTRANSPOSON"/>
    <property type="match status" value="1"/>
</dbReference>
<dbReference type="RefSeq" id="XP_039137373.1">
    <property type="nucleotide sequence ID" value="XM_039281439.1"/>
</dbReference>